<accession>A0A1Y1HND3</accession>
<evidence type="ECO:0000256" key="4">
    <source>
        <dbReference type="SAM" id="Phobius"/>
    </source>
</evidence>
<evidence type="ECO:0000313" key="7">
    <source>
        <dbReference type="EMBL" id="GAQ80144.1"/>
    </source>
</evidence>
<evidence type="ECO:0000313" key="8">
    <source>
        <dbReference type="Proteomes" id="UP000054558"/>
    </source>
</evidence>
<proteinExistence type="predicted"/>
<dbReference type="InterPro" id="IPR013320">
    <property type="entry name" value="ConA-like_dom_sf"/>
</dbReference>
<evidence type="ECO:0000256" key="2">
    <source>
        <dbReference type="ARBA" id="ARBA00023295"/>
    </source>
</evidence>
<feature type="transmembrane region" description="Helical" evidence="4">
    <location>
        <begin position="275"/>
        <end position="295"/>
    </location>
</feature>
<feature type="signal peptide" evidence="5">
    <location>
        <begin position="1"/>
        <end position="15"/>
    </location>
</feature>
<keyword evidence="4" id="KW-0472">Membrane</keyword>
<name>A0A1Y1HND3_KLENI</name>
<evidence type="ECO:0000256" key="3">
    <source>
        <dbReference type="SAM" id="MobiDB-lite"/>
    </source>
</evidence>
<dbReference type="SUPFAM" id="SSF49899">
    <property type="entry name" value="Concanavalin A-like lectins/glucanases"/>
    <property type="match status" value="1"/>
</dbReference>
<dbReference type="GO" id="GO:0005975">
    <property type="term" value="P:carbohydrate metabolic process"/>
    <property type="evidence" value="ECO:0007669"/>
    <property type="project" value="InterPro"/>
</dbReference>
<protein>
    <submittedName>
        <fullName evidence="7">Glycosyl hydrolases family 16 protein</fullName>
    </submittedName>
</protein>
<keyword evidence="4" id="KW-0812">Transmembrane</keyword>
<keyword evidence="4" id="KW-1133">Transmembrane helix</keyword>
<dbReference type="InterPro" id="IPR044791">
    <property type="entry name" value="Beta-glucanase/XTH"/>
</dbReference>
<dbReference type="PROSITE" id="PS51762">
    <property type="entry name" value="GH16_2"/>
    <property type="match status" value="1"/>
</dbReference>
<organism evidence="7 8">
    <name type="scientific">Klebsormidium nitens</name>
    <name type="common">Green alga</name>
    <name type="synonym">Ulothrix nitens</name>
    <dbReference type="NCBI Taxonomy" id="105231"/>
    <lineage>
        <taxon>Eukaryota</taxon>
        <taxon>Viridiplantae</taxon>
        <taxon>Streptophyta</taxon>
        <taxon>Klebsormidiophyceae</taxon>
        <taxon>Klebsormidiales</taxon>
        <taxon>Klebsormidiaceae</taxon>
        <taxon>Klebsormidium</taxon>
    </lineage>
</organism>
<evidence type="ECO:0000256" key="1">
    <source>
        <dbReference type="ARBA" id="ARBA00022801"/>
    </source>
</evidence>
<feature type="region of interest" description="Disordered" evidence="3">
    <location>
        <begin position="346"/>
        <end position="375"/>
    </location>
</feature>
<feature type="chain" id="PRO_5012010818" evidence="5">
    <location>
        <begin position="16"/>
        <end position="444"/>
    </location>
</feature>
<keyword evidence="5" id="KW-0732">Signal</keyword>
<dbReference type="AlphaFoldDB" id="A0A1Y1HND3"/>
<evidence type="ECO:0000259" key="6">
    <source>
        <dbReference type="PROSITE" id="PS51762"/>
    </source>
</evidence>
<dbReference type="OrthoDB" id="4781at2759"/>
<evidence type="ECO:0000256" key="5">
    <source>
        <dbReference type="SAM" id="SignalP"/>
    </source>
</evidence>
<dbReference type="Pfam" id="PF00722">
    <property type="entry name" value="Glyco_hydro_16"/>
    <property type="match status" value="1"/>
</dbReference>
<keyword evidence="1 7" id="KW-0378">Hydrolase</keyword>
<dbReference type="PANTHER" id="PTHR31062">
    <property type="entry name" value="XYLOGLUCAN ENDOTRANSGLUCOSYLASE/HYDROLASE PROTEIN 8-RELATED"/>
    <property type="match status" value="1"/>
</dbReference>
<dbReference type="Gene3D" id="2.60.120.200">
    <property type="match status" value="1"/>
</dbReference>
<feature type="domain" description="GH16" evidence="6">
    <location>
        <begin position="29"/>
        <end position="281"/>
    </location>
</feature>
<keyword evidence="2" id="KW-0326">Glycosidase</keyword>
<dbReference type="InterPro" id="IPR000757">
    <property type="entry name" value="Beta-glucanase-like"/>
</dbReference>
<sequence>MVSFALLFLLESAEAQLVDRDSAHRALLVERNATGDPEGLPSDPDLNNGTLLPANMTAETPFAWCDYNLQNVADSGASLSLTISAKSGSAAGARIHTAQRYVYSIFSAMIKCPAGNTTGLLPNFYTSSRETAGIKPAQDEIDFEWLGRNKSIVQVNYYVNGSATTLGVGNEKIIELGFDCSKDFHEYQIDWTPLRIKYTSIWDASDVNNGSWSGTANSYVDAPFVFHVSNVSAVKLSAPWNSPRPTTFPISGLHPPGAFPSGPTPATSPKSKAGYLVPVLVLSGVLALVLCALIFRIARRRKGLRGLAEWRPRPRLPAAALGAPAGEEDWLHDWPPAAFRFDRRSLGQRNTPRGSSCEAQNESGDVGTGDGKEDVGLEPYLERTRKEWSGHYLTRLEGENGIWSGFVAIERVVSPQEPSESNESITLRNALPQAISFDHYRAAT</sequence>
<reference evidence="7 8" key="1">
    <citation type="journal article" date="2014" name="Nat. Commun.">
        <title>Klebsormidium flaccidum genome reveals primary factors for plant terrestrial adaptation.</title>
        <authorList>
            <person name="Hori K."/>
            <person name="Maruyama F."/>
            <person name="Fujisawa T."/>
            <person name="Togashi T."/>
            <person name="Yamamoto N."/>
            <person name="Seo M."/>
            <person name="Sato S."/>
            <person name="Yamada T."/>
            <person name="Mori H."/>
            <person name="Tajima N."/>
            <person name="Moriyama T."/>
            <person name="Ikeuchi M."/>
            <person name="Watanabe M."/>
            <person name="Wada H."/>
            <person name="Kobayashi K."/>
            <person name="Saito M."/>
            <person name="Masuda T."/>
            <person name="Sasaki-Sekimoto Y."/>
            <person name="Mashiguchi K."/>
            <person name="Awai K."/>
            <person name="Shimojima M."/>
            <person name="Masuda S."/>
            <person name="Iwai M."/>
            <person name="Nobusawa T."/>
            <person name="Narise T."/>
            <person name="Kondo S."/>
            <person name="Saito H."/>
            <person name="Sato R."/>
            <person name="Murakawa M."/>
            <person name="Ihara Y."/>
            <person name="Oshima-Yamada Y."/>
            <person name="Ohtaka K."/>
            <person name="Satoh M."/>
            <person name="Sonobe K."/>
            <person name="Ishii M."/>
            <person name="Ohtani R."/>
            <person name="Kanamori-Sato M."/>
            <person name="Honoki R."/>
            <person name="Miyazaki D."/>
            <person name="Mochizuki H."/>
            <person name="Umetsu J."/>
            <person name="Higashi K."/>
            <person name="Shibata D."/>
            <person name="Kamiya Y."/>
            <person name="Sato N."/>
            <person name="Nakamura Y."/>
            <person name="Tabata S."/>
            <person name="Ida S."/>
            <person name="Kurokawa K."/>
            <person name="Ohta H."/>
        </authorList>
    </citation>
    <scope>NUCLEOTIDE SEQUENCE [LARGE SCALE GENOMIC DNA]</scope>
    <source>
        <strain evidence="7 8">NIES-2285</strain>
    </source>
</reference>
<gene>
    <name evidence="7" type="ORF">KFL_000470180</name>
</gene>
<feature type="compositionally biased region" description="Polar residues" evidence="3">
    <location>
        <begin position="347"/>
        <end position="363"/>
    </location>
</feature>
<dbReference type="EMBL" id="DF236996">
    <property type="protein sequence ID" value="GAQ80144.1"/>
    <property type="molecule type" value="Genomic_DNA"/>
</dbReference>
<dbReference type="Proteomes" id="UP000054558">
    <property type="component" value="Unassembled WGS sequence"/>
</dbReference>
<dbReference type="GO" id="GO:0004553">
    <property type="term" value="F:hydrolase activity, hydrolyzing O-glycosyl compounds"/>
    <property type="evidence" value="ECO:0007669"/>
    <property type="project" value="InterPro"/>
</dbReference>
<keyword evidence="8" id="KW-1185">Reference proteome</keyword>